<organism evidence="1 2">
    <name type="scientific">Leucogyrophana mollusca</name>
    <dbReference type="NCBI Taxonomy" id="85980"/>
    <lineage>
        <taxon>Eukaryota</taxon>
        <taxon>Fungi</taxon>
        <taxon>Dikarya</taxon>
        <taxon>Basidiomycota</taxon>
        <taxon>Agaricomycotina</taxon>
        <taxon>Agaricomycetes</taxon>
        <taxon>Agaricomycetidae</taxon>
        <taxon>Boletales</taxon>
        <taxon>Boletales incertae sedis</taxon>
        <taxon>Leucogyrophana</taxon>
    </lineage>
</organism>
<sequence length="214" mass="23549">MSAPLCTRWFFHNTDPEKAYNSYHDSDTTPTPTPYSPTSTPSKTTTPTAMSPRPHVPGIFPVSSSSSSSGEQHNGTGAGALPLQFKTYTPFEWDTCLALGGVTRWSSYSADLTFTDHRSVTRCRTRGGTTCVGLNADWDRTRHSKSRAFPKNLGPGGAGGVGWTRCSSPGFSDLRSTRRTSKLRHANPNSNPRRSEFKFWQCFIPVIGRVVPMR</sequence>
<reference evidence="1" key="1">
    <citation type="journal article" date="2021" name="New Phytol.">
        <title>Evolutionary innovations through gain and loss of genes in the ectomycorrhizal Boletales.</title>
        <authorList>
            <person name="Wu G."/>
            <person name="Miyauchi S."/>
            <person name="Morin E."/>
            <person name="Kuo A."/>
            <person name="Drula E."/>
            <person name="Varga T."/>
            <person name="Kohler A."/>
            <person name="Feng B."/>
            <person name="Cao Y."/>
            <person name="Lipzen A."/>
            <person name="Daum C."/>
            <person name="Hundley H."/>
            <person name="Pangilinan J."/>
            <person name="Johnson J."/>
            <person name="Barry K."/>
            <person name="LaButti K."/>
            <person name="Ng V."/>
            <person name="Ahrendt S."/>
            <person name="Min B."/>
            <person name="Choi I.G."/>
            <person name="Park H."/>
            <person name="Plett J.M."/>
            <person name="Magnuson J."/>
            <person name="Spatafora J.W."/>
            <person name="Nagy L.G."/>
            <person name="Henrissat B."/>
            <person name="Grigoriev I.V."/>
            <person name="Yang Z.L."/>
            <person name="Xu J."/>
            <person name="Martin F.M."/>
        </authorList>
    </citation>
    <scope>NUCLEOTIDE SEQUENCE</scope>
    <source>
        <strain evidence="1">KUC20120723A-06</strain>
    </source>
</reference>
<comment type="caution">
    <text evidence="1">The sequence shown here is derived from an EMBL/GenBank/DDBJ whole genome shotgun (WGS) entry which is preliminary data.</text>
</comment>
<keyword evidence="2" id="KW-1185">Reference proteome</keyword>
<name>A0ACB8BG18_9AGAM</name>
<evidence type="ECO:0000313" key="1">
    <source>
        <dbReference type="EMBL" id="KAH7924816.1"/>
    </source>
</evidence>
<accession>A0ACB8BG18</accession>
<dbReference type="Proteomes" id="UP000790709">
    <property type="component" value="Unassembled WGS sequence"/>
</dbReference>
<gene>
    <name evidence="1" type="ORF">BV22DRAFT_480200</name>
</gene>
<dbReference type="EMBL" id="MU266415">
    <property type="protein sequence ID" value="KAH7924816.1"/>
    <property type="molecule type" value="Genomic_DNA"/>
</dbReference>
<proteinExistence type="predicted"/>
<protein>
    <submittedName>
        <fullName evidence="1">Uncharacterized protein</fullName>
    </submittedName>
</protein>
<evidence type="ECO:0000313" key="2">
    <source>
        <dbReference type="Proteomes" id="UP000790709"/>
    </source>
</evidence>